<dbReference type="AlphaFoldDB" id="A0A101M0L1"/>
<sequence length="75" mass="8361">MVEPCLGQGNLAWLDGNPCMDGAYCMGLTPFCLELYGIPCSWEKIAYWLLDRAHSLPCRQRKKKGTGSMGPINPR</sequence>
<organism evidence="1">
    <name type="scientific">Picea glauca</name>
    <name type="common">White spruce</name>
    <name type="synonym">Pinus glauca</name>
    <dbReference type="NCBI Taxonomy" id="3330"/>
    <lineage>
        <taxon>Eukaryota</taxon>
        <taxon>Viridiplantae</taxon>
        <taxon>Streptophyta</taxon>
        <taxon>Embryophyta</taxon>
        <taxon>Tracheophyta</taxon>
        <taxon>Spermatophyta</taxon>
        <taxon>Pinopsida</taxon>
        <taxon>Pinidae</taxon>
        <taxon>Conifers I</taxon>
        <taxon>Pinales</taxon>
        <taxon>Pinaceae</taxon>
        <taxon>Picea</taxon>
    </lineage>
</organism>
<protein>
    <submittedName>
        <fullName evidence="1">Uncharacterized protein</fullName>
    </submittedName>
</protein>
<comment type="caution">
    <text evidence="1">The sequence shown here is derived from an EMBL/GenBank/DDBJ whole genome shotgun (WGS) entry which is preliminary data.</text>
</comment>
<gene>
    <name evidence="1" type="ORF">ABT39_MTgene4737</name>
</gene>
<reference evidence="1" key="1">
    <citation type="journal article" date="2015" name="Genome Biol. Evol.">
        <title>Organellar Genomes of White Spruce (Picea glauca): Assembly and Annotation.</title>
        <authorList>
            <person name="Jackman S.D."/>
            <person name="Warren R.L."/>
            <person name="Gibb E.A."/>
            <person name="Vandervalk B.P."/>
            <person name="Mohamadi H."/>
            <person name="Chu J."/>
            <person name="Raymond A."/>
            <person name="Pleasance S."/>
            <person name="Coope R."/>
            <person name="Wildung M.R."/>
            <person name="Ritland C.E."/>
            <person name="Bousquet J."/>
            <person name="Jones S.J."/>
            <person name="Bohlmann J."/>
            <person name="Birol I."/>
        </authorList>
    </citation>
    <scope>NUCLEOTIDE SEQUENCE [LARGE SCALE GENOMIC DNA]</scope>
    <source>
        <tissue evidence="1">Flushing bud</tissue>
    </source>
</reference>
<proteinExistence type="predicted"/>
<dbReference type="EMBL" id="LKAM01000005">
    <property type="protein sequence ID" value="KUM48722.1"/>
    <property type="molecule type" value="Genomic_DNA"/>
</dbReference>
<accession>A0A101M0L1</accession>
<evidence type="ECO:0000313" key="1">
    <source>
        <dbReference type="EMBL" id="KUM48722.1"/>
    </source>
</evidence>
<geneLocation type="mitochondrion" evidence="1"/>
<keyword evidence="1" id="KW-0496">Mitochondrion</keyword>
<name>A0A101M0L1_PICGL</name>